<evidence type="ECO:0000313" key="2">
    <source>
        <dbReference type="WBParaSite" id="PEQ_0001191901-mRNA-1"/>
    </source>
</evidence>
<dbReference type="WBParaSite" id="PEQ_0001191901-mRNA-1">
    <property type="protein sequence ID" value="PEQ_0001191901-mRNA-1"/>
    <property type="gene ID" value="PEQ_0001191901"/>
</dbReference>
<name>A0A914S439_PAREQ</name>
<organism evidence="1 2">
    <name type="scientific">Parascaris equorum</name>
    <name type="common">Equine roundworm</name>
    <dbReference type="NCBI Taxonomy" id="6256"/>
    <lineage>
        <taxon>Eukaryota</taxon>
        <taxon>Metazoa</taxon>
        <taxon>Ecdysozoa</taxon>
        <taxon>Nematoda</taxon>
        <taxon>Chromadorea</taxon>
        <taxon>Rhabditida</taxon>
        <taxon>Spirurina</taxon>
        <taxon>Ascaridomorpha</taxon>
        <taxon>Ascaridoidea</taxon>
        <taxon>Ascarididae</taxon>
        <taxon>Parascaris</taxon>
    </lineage>
</organism>
<accession>A0A914S439</accession>
<sequence length="89" mass="9833">MGISLAISPSALSSCTYAPATIFFRLVTSRSTFMCVLITVSGQTICEESHVNVGRFTADHLMILSTNIQRQQHRTTTRVVGSERGERRT</sequence>
<dbReference type="AlphaFoldDB" id="A0A914S439"/>
<protein>
    <submittedName>
        <fullName evidence="2">Secreted protein</fullName>
    </submittedName>
</protein>
<keyword evidence="1" id="KW-1185">Reference proteome</keyword>
<proteinExistence type="predicted"/>
<reference evidence="2" key="1">
    <citation type="submission" date="2022-11" db="UniProtKB">
        <authorList>
            <consortium name="WormBaseParasite"/>
        </authorList>
    </citation>
    <scope>IDENTIFICATION</scope>
</reference>
<evidence type="ECO:0000313" key="1">
    <source>
        <dbReference type="Proteomes" id="UP000887564"/>
    </source>
</evidence>
<dbReference type="Proteomes" id="UP000887564">
    <property type="component" value="Unplaced"/>
</dbReference>